<dbReference type="Gene3D" id="2.60.120.260">
    <property type="entry name" value="Galactose-binding domain-like"/>
    <property type="match status" value="1"/>
</dbReference>
<dbReference type="SUPFAM" id="SSF49785">
    <property type="entry name" value="Galactose-binding domain-like"/>
    <property type="match status" value="1"/>
</dbReference>
<reference evidence="2" key="1">
    <citation type="journal article" date="2019" name="Int. J. Syst. Evol. Microbiol.">
        <title>The Global Catalogue of Microorganisms (GCM) 10K type strain sequencing project: providing services to taxonomists for standard genome sequencing and annotation.</title>
        <authorList>
            <consortium name="The Broad Institute Genomics Platform"/>
            <consortium name="The Broad Institute Genome Sequencing Center for Infectious Disease"/>
            <person name="Wu L."/>
            <person name="Ma J."/>
        </authorList>
    </citation>
    <scope>NUCLEOTIDE SEQUENCE [LARGE SCALE GENOMIC DNA]</scope>
    <source>
        <strain evidence="2">JCM 16924</strain>
    </source>
</reference>
<dbReference type="EMBL" id="BAAAZX010000043">
    <property type="protein sequence ID" value="GAA4027967.1"/>
    <property type="molecule type" value="Genomic_DNA"/>
</dbReference>
<evidence type="ECO:0000313" key="2">
    <source>
        <dbReference type="Proteomes" id="UP001500456"/>
    </source>
</evidence>
<protein>
    <submittedName>
        <fullName evidence="1">Uncharacterized protein</fullName>
    </submittedName>
</protein>
<comment type="caution">
    <text evidence="1">The sequence shown here is derived from an EMBL/GenBank/DDBJ whole genome shotgun (WGS) entry which is preliminary data.</text>
</comment>
<accession>A0ABP7TL96</accession>
<sequence>MYEAPGRSVTAAFPQYIRNPCTGELRHTVTQLKAATEVIFHDPGHPSSVSLPTRTR</sequence>
<dbReference type="Proteomes" id="UP001500456">
    <property type="component" value="Unassembled WGS sequence"/>
</dbReference>
<gene>
    <name evidence="1" type="ORF">GCM10022232_87270</name>
</gene>
<keyword evidence="2" id="KW-1185">Reference proteome</keyword>
<organism evidence="1 2">
    <name type="scientific">Streptomyces plumbiresistens</name>
    <dbReference type="NCBI Taxonomy" id="511811"/>
    <lineage>
        <taxon>Bacteria</taxon>
        <taxon>Bacillati</taxon>
        <taxon>Actinomycetota</taxon>
        <taxon>Actinomycetes</taxon>
        <taxon>Kitasatosporales</taxon>
        <taxon>Streptomycetaceae</taxon>
        <taxon>Streptomyces</taxon>
    </lineage>
</organism>
<name>A0ABP7TL96_9ACTN</name>
<dbReference type="InterPro" id="IPR008979">
    <property type="entry name" value="Galactose-bd-like_sf"/>
</dbReference>
<proteinExistence type="predicted"/>
<evidence type="ECO:0000313" key="1">
    <source>
        <dbReference type="EMBL" id="GAA4027967.1"/>
    </source>
</evidence>